<dbReference type="InterPro" id="IPR008928">
    <property type="entry name" value="6-hairpin_glycosidase_sf"/>
</dbReference>
<evidence type="ECO:0000313" key="3">
    <source>
        <dbReference type="EMBL" id="MET3653396.1"/>
    </source>
</evidence>
<dbReference type="Proteomes" id="UP001549184">
    <property type="component" value="Unassembled WGS sequence"/>
</dbReference>
<dbReference type="RefSeq" id="WP_354014780.1">
    <property type="nucleotide sequence ID" value="NZ_JBEPMU010000004.1"/>
</dbReference>
<reference evidence="3 4" key="1">
    <citation type="submission" date="2024-06" db="EMBL/GenBank/DDBJ databases">
        <title>Sorghum-associated microbial communities from plants grown in Nebraska, USA.</title>
        <authorList>
            <person name="Schachtman D."/>
        </authorList>
    </citation>
    <scope>NUCLEOTIDE SEQUENCE [LARGE SCALE GENOMIC DNA]</scope>
    <source>
        <strain evidence="3 4">1073</strain>
    </source>
</reference>
<feature type="domain" description="Alpha-L-rhamnosidase six-hairpin glycosidase" evidence="2">
    <location>
        <begin position="186"/>
        <end position="302"/>
    </location>
</feature>
<dbReference type="Gene3D" id="1.50.10.10">
    <property type="match status" value="1"/>
</dbReference>
<keyword evidence="1" id="KW-0732">Signal</keyword>
<dbReference type="InterPro" id="IPR012341">
    <property type="entry name" value="6hp_glycosidase-like_sf"/>
</dbReference>
<accession>A0ABV2JX30</accession>
<keyword evidence="4" id="KW-1185">Reference proteome</keyword>
<dbReference type="Pfam" id="PF17389">
    <property type="entry name" value="Bac_rhamnosid6H"/>
    <property type="match status" value="1"/>
</dbReference>
<organism evidence="3 4">
    <name type="scientific">Dyella japonica</name>
    <dbReference type="NCBI Taxonomy" id="231455"/>
    <lineage>
        <taxon>Bacteria</taxon>
        <taxon>Pseudomonadati</taxon>
        <taxon>Pseudomonadota</taxon>
        <taxon>Gammaproteobacteria</taxon>
        <taxon>Lysobacterales</taxon>
        <taxon>Rhodanobacteraceae</taxon>
        <taxon>Dyella</taxon>
    </lineage>
</organism>
<feature type="chain" id="PRO_5046043090" description="Alpha-L-rhamnosidase six-hairpin glycosidase domain-containing protein" evidence="1">
    <location>
        <begin position="22"/>
        <end position="734"/>
    </location>
</feature>
<name>A0ABV2JX30_9GAMM</name>
<protein>
    <recommendedName>
        <fullName evidence="2">Alpha-L-rhamnosidase six-hairpin glycosidase domain-containing protein</fullName>
    </recommendedName>
</protein>
<evidence type="ECO:0000259" key="2">
    <source>
        <dbReference type="Pfam" id="PF17389"/>
    </source>
</evidence>
<dbReference type="EMBL" id="JBEPMU010000004">
    <property type="protein sequence ID" value="MET3653396.1"/>
    <property type="molecule type" value="Genomic_DNA"/>
</dbReference>
<proteinExistence type="predicted"/>
<dbReference type="SUPFAM" id="SSF48208">
    <property type="entry name" value="Six-hairpin glycosidases"/>
    <property type="match status" value="1"/>
</dbReference>
<evidence type="ECO:0000256" key="1">
    <source>
        <dbReference type="SAM" id="SignalP"/>
    </source>
</evidence>
<dbReference type="InterPro" id="IPR035396">
    <property type="entry name" value="Bac_rhamnosid6H"/>
</dbReference>
<feature type="signal peptide" evidence="1">
    <location>
        <begin position="1"/>
        <end position="21"/>
    </location>
</feature>
<sequence>MRRARIALACAAGLIAGAVQAQAITAKGDVSWNGKTTSMSAQAEGSFVLHAPAGDRSIAAQKLRVHTASPLFDGLFAMAQDDLGHDSVSAIKDGAYDHGREIPCVCFATGDKWPYVWTRDTSYSIDLSLWRIDPERARNSLRFKLSDVREPSVPQGLYVMQDTGSGGSWPISTDRVVWFLGARHLLDDASFADDTWRALKDTLAQDRLYVFDGRLGLYRGETSFLDWREQTYPAWTEKDVRYIGESFALSTNVLHYQALQLAAQLADKKHDAAAKDYRAQADALKQAINAHFWRADRGMYMSYLGPAAMPVDSYDLLGIALAVTTGVADTARARQALANYPAWPAGSPVIWPERKDQPVYHNRAIWPFVSAYSLRAARTVNDAPRIVHEMDSILRGAALASYNMENYELVSQAVHVDEGKLSGPVVNSPRQLWSVAGYLDMVITGVFGVGDDGRIDPKLPASWVAPLFGDKPSITLDLAGQRVTLVRPAKLDGDLLVAQSQQRKGNETTVQLKAMHSGAKPLRMNAPLFGPEMPDAPVVAASAKGWQISFEGKGVLYLDGRRVGPIDGSLAVPKGTSRQCFQLTRVGDGGLESLPSAATCKGDEARLAGAGPWEWKATSDGDTNVSFDYMNNHGPIQTGVTAAVKLLDVSCDGAAPQRIPVVMPHSVGTQRSTTATFSARAGALCRFRLDQGFNMSDLRHNAHYTGEQGGATGPVNDASVEAMLLSPLPGTSTP</sequence>
<evidence type="ECO:0000313" key="4">
    <source>
        <dbReference type="Proteomes" id="UP001549184"/>
    </source>
</evidence>
<gene>
    <name evidence="3" type="ORF">ABIC75_003132</name>
</gene>
<comment type="caution">
    <text evidence="3">The sequence shown here is derived from an EMBL/GenBank/DDBJ whole genome shotgun (WGS) entry which is preliminary data.</text>
</comment>